<dbReference type="InterPro" id="IPR000380">
    <property type="entry name" value="Topo_IA"/>
</dbReference>
<evidence type="ECO:0000313" key="4">
    <source>
        <dbReference type="Proteomes" id="UP000243745"/>
    </source>
</evidence>
<dbReference type="GO" id="GO:0003917">
    <property type="term" value="F:DNA topoisomerase type I (single strand cut, ATP-independent) activity"/>
    <property type="evidence" value="ECO:0007669"/>
    <property type="project" value="InterPro"/>
</dbReference>
<dbReference type="Pfam" id="PF01396">
    <property type="entry name" value="Zn_ribbon_Top1"/>
    <property type="match status" value="3"/>
</dbReference>
<name>A0A662ZN85_9GAMM</name>
<accession>A0A662ZN85</accession>
<evidence type="ECO:0000259" key="2">
    <source>
        <dbReference type="Pfam" id="PF01396"/>
    </source>
</evidence>
<dbReference type="PANTHER" id="PTHR42785:SF1">
    <property type="entry name" value="DNA TOPOISOMERASE"/>
    <property type="match status" value="1"/>
</dbReference>
<gene>
    <name evidence="3" type="ORF">SAMN02910344_02222</name>
</gene>
<proteinExistence type="predicted"/>
<dbReference type="GO" id="GO:0006265">
    <property type="term" value="P:DNA topological change"/>
    <property type="evidence" value="ECO:0007669"/>
    <property type="project" value="InterPro"/>
</dbReference>
<protein>
    <submittedName>
        <fullName evidence="3">Putative DNA topoisomerase</fullName>
    </submittedName>
</protein>
<feature type="compositionally biased region" description="Polar residues" evidence="1">
    <location>
        <begin position="1"/>
        <end position="14"/>
    </location>
</feature>
<organism evidence="3 4">
    <name type="scientific">Ruminobacter amylophilus</name>
    <dbReference type="NCBI Taxonomy" id="867"/>
    <lineage>
        <taxon>Bacteria</taxon>
        <taxon>Pseudomonadati</taxon>
        <taxon>Pseudomonadota</taxon>
        <taxon>Gammaproteobacteria</taxon>
        <taxon>Aeromonadales</taxon>
        <taxon>Succinivibrionaceae</taxon>
        <taxon>Ruminobacter</taxon>
    </lineage>
</organism>
<feature type="compositionally biased region" description="Basic and acidic residues" evidence="1">
    <location>
        <begin position="15"/>
        <end position="32"/>
    </location>
</feature>
<keyword evidence="3" id="KW-0413">Isomerase</keyword>
<sequence>MAITDNSLFSADCNQKSDDKSQHDAVDPTDSKLNDDSDNYGICPECGGALKLIATRRGLMLGCSGYPKCRYMTPFVIKQVVTIERMLEGTKCPECGYPMAVKSGRYGQFISCSNYPECHYVFKDRQSDDIPCPECGRGVLQVRKTRFNKVFWGCSNYPDCKYNLAHQPVRRKCEKCGCEVHIVRKLKNGKKLICVLCGNRINA</sequence>
<feature type="domain" description="DNA topoisomerase type IA zn finger" evidence="2">
    <location>
        <begin position="90"/>
        <end position="125"/>
    </location>
</feature>
<dbReference type="AlphaFoldDB" id="A0A662ZN85"/>
<feature type="domain" description="DNA topoisomerase type IA zn finger" evidence="2">
    <location>
        <begin position="131"/>
        <end position="167"/>
    </location>
</feature>
<dbReference type="Proteomes" id="UP000243745">
    <property type="component" value="Unassembled WGS sequence"/>
</dbReference>
<evidence type="ECO:0000313" key="3">
    <source>
        <dbReference type="EMBL" id="SFP75180.1"/>
    </source>
</evidence>
<reference evidence="3 4" key="1">
    <citation type="submission" date="2016-10" db="EMBL/GenBank/DDBJ databases">
        <authorList>
            <person name="Varghese N."/>
            <person name="Submissions S."/>
        </authorList>
    </citation>
    <scope>NUCLEOTIDE SEQUENCE [LARGE SCALE GENOMIC DNA]</scope>
    <source>
        <strain evidence="3 4">DSM 1361</strain>
    </source>
</reference>
<keyword evidence="4" id="KW-1185">Reference proteome</keyword>
<evidence type="ECO:0000256" key="1">
    <source>
        <dbReference type="SAM" id="MobiDB-lite"/>
    </source>
</evidence>
<dbReference type="Gene3D" id="3.30.65.10">
    <property type="entry name" value="Bacterial Topoisomerase I, domain 1"/>
    <property type="match status" value="3"/>
</dbReference>
<dbReference type="SUPFAM" id="SSF57783">
    <property type="entry name" value="Zinc beta-ribbon"/>
    <property type="match status" value="3"/>
</dbReference>
<dbReference type="GO" id="GO:0005694">
    <property type="term" value="C:chromosome"/>
    <property type="evidence" value="ECO:0007669"/>
    <property type="project" value="InterPro"/>
</dbReference>
<dbReference type="EMBL" id="FOXF01000070">
    <property type="protein sequence ID" value="SFP75180.1"/>
    <property type="molecule type" value="Genomic_DNA"/>
</dbReference>
<dbReference type="GO" id="GO:0003677">
    <property type="term" value="F:DNA binding"/>
    <property type="evidence" value="ECO:0007669"/>
    <property type="project" value="InterPro"/>
</dbReference>
<dbReference type="PANTHER" id="PTHR42785">
    <property type="entry name" value="DNA TOPOISOMERASE, TYPE IA, CORE"/>
    <property type="match status" value="1"/>
</dbReference>
<dbReference type="InterPro" id="IPR013498">
    <property type="entry name" value="Topo_IA_Znf"/>
</dbReference>
<dbReference type="OrthoDB" id="6412825at2"/>
<dbReference type="RefSeq" id="WP_093143744.1">
    <property type="nucleotide sequence ID" value="NZ_FOXF01000070.1"/>
</dbReference>
<feature type="domain" description="DNA topoisomerase type IA zn finger" evidence="2">
    <location>
        <begin position="41"/>
        <end position="74"/>
    </location>
</feature>
<feature type="region of interest" description="Disordered" evidence="1">
    <location>
        <begin position="1"/>
        <end position="32"/>
    </location>
</feature>